<dbReference type="Pfam" id="PF00149">
    <property type="entry name" value="Metallophos"/>
    <property type="match status" value="1"/>
</dbReference>
<dbReference type="InterPro" id="IPR029052">
    <property type="entry name" value="Metallo-depent_PP-like"/>
</dbReference>
<evidence type="ECO:0000256" key="1">
    <source>
        <dbReference type="ARBA" id="ARBA00022722"/>
    </source>
</evidence>
<feature type="domain" description="Calcineurin-like phosphoesterase" evidence="4">
    <location>
        <begin position="5"/>
        <end position="199"/>
    </location>
</feature>
<evidence type="ECO:0000313" key="5">
    <source>
        <dbReference type="EMBL" id="BBE42229.1"/>
    </source>
</evidence>
<dbReference type="KEGG" id="ccai:NAS2_0840"/>
<keyword evidence="6" id="KW-1185">Reference proteome</keyword>
<dbReference type="Proteomes" id="UP000509448">
    <property type="component" value="Chromosome"/>
</dbReference>
<dbReference type="PANTHER" id="PTHR30337:SF0">
    <property type="entry name" value="NUCLEASE SBCCD SUBUNIT D"/>
    <property type="match status" value="1"/>
</dbReference>
<dbReference type="SUPFAM" id="SSF56300">
    <property type="entry name" value="Metallo-dependent phosphatases"/>
    <property type="match status" value="1"/>
</dbReference>
<dbReference type="InterPro" id="IPR050535">
    <property type="entry name" value="DNA_Repair-Maintenance_Comp"/>
</dbReference>
<evidence type="ECO:0000256" key="2">
    <source>
        <dbReference type="ARBA" id="ARBA00022801"/>
    </source>
</evidence>
<organism evidence="5 6">
    <name type="scientific">Conexivisphaera calida</name>
    <dbReference type="NCBI Taxonomy" id="1874277"/>
    <lineage>
        <taxon>Archaea</taxon>
        <taxon>Nitrososphaerota</taxon>
        <taxon>Conexivisphaeria</taxon>
        <taxon>Conexivisphaerales</taxon>
        <taxon>Conexivisphaeraceae</taxon>
        <taxon>Conexivisphaera</taxon>
    </lineage>
</organism>
<evidence type="ECO:0000313" key="6">
    <source>
        <dbReference type="Proteomes" id="UP000509448"/>
    </source>
</evidence>
<accession>A0A4P2VCD8</accession>
<dbReference type="EMBL" id="AP018732">
    <property type="protein sequence ID" value="BBE42229.1"/>
    <property type="molecule type" value="Genomic_DNA"/>
</dbReference>
<dbReference type="CDD" id="cd00840">
    <property type="entry name" value="MPP_Mre11_N"/>
    <property type="match status" value="1"/>
</dbReference>
<sequence>MDLLFGHISDTHLGAAPYGRPEREDDFYDALDEALEVLLREGVRFIVHSGDIFDAPRPPGTALNHMARKLRELRDRGVRLYFVLGEHDISRMRETPSSLIYDTLGLATELGRPGPGGAQEPFLEMGGDVEILGLHKRRKSESDRLRGELVRIGSMRPRGRLRILVLHQGIYEADRYASEISAQDLPRNFNYYAMGHLHDRYERRFEFLGGPLCYPGSTELTLNEGIREKEKGVYLVDASGDEPSAQWIKLKGTRPHIRRSTRYGELDQFVSALAEEIRGMAEKPMLDVEVEGRREEMRNEVINTALRRLEGLVLYYQWERKEVGEAGRIVREKPEDLRGKMRELAVHALGDEALASFALEELLPLLRENDTEGAADVLYRAFREGRFG</sequence>
<dbReference type="InterPro" id="IPR041796">
    <property type="entry name" value="Mre11_N"/>
</dbReference>
<keyword evidence="1" id="KW-0540">Nuclease</keyword>
<gene>
    <name evidence="5" type="ORF">NAS2_0840</name>
</gene>
<protein>
    <submittedName>
        <fullName evidence="5">DNA double-strand break repair protein Mre11</fullName>
    </submittedName>
</protein>
<dbReference type="PANTHER" id="PTHR30337">
    <property type="entry name" value="COMPONENT OF ATP-DEPENDENT DSDNA EXONUCLEASE"/>
    <property type="match status" value="1"/>
</dbReference>
<dbReference type="Gene3D" id="3.60.21.10">
    <property type="match status" value="1"/>
</dbReference>
<proteinExistence type="predicted"/>
<evidence type="ECO:0000259" key="4">
    <source>
        <dbReference type="Pfam" id="PF00149"/>
    </source>
</evidence>
<dbReference type="InterPro" id="IPR004843">
    <property type="entry name" value="Calcineurin-like_PHP"/>
</dbReference>
<dbReference type="GeneID" id="55584650"/>
<evidence type="ECO:0000256" key="3">
    <source>
        <dbReference type="ARBA" id="ARBA00022839"/>
    </source>
</evidence>
<keyword evidence="2" id="KW-0378">Hydrolase</keyword>
<reference evidence="5 6" key="1">
    <citation type="journal article" date="2019" name="ISME J.">
        <title>Isolation and characterization of a thermophilic sulfur- and iron-reducing thaumarchaeote from a terrestrial acidic hot spring.</title>
        <authorList>
            <person name="Kato S."/>
            <person name="Itoh T."/>
            <person name="Yuki M."/>
            <person name="Nagamori M."/>
            <person name="Ohnishi M."/>
            <person name="Uematsu K."/>
            <person name="Suzuki K."/>
            <person name="Takashina T."/>
            <person name="Ohkuma M."/>
        </authorList>
    </citation>
    <scope>NUCLEOTIDE SEQUENCE [LARGE SCALE GENOMIC DNA]</scope>
    <source>
        <strain evidence="5 6">NAS-02</strain>
    </source>
</reference>
<dbReference type="AlphaFoldDB" id="A0A4P2VCD8"/>
<dbReference type="GO" id="GO:0004527">
    <property type="term" value="F:exonuclease activity"/>
    <property type="evidence" value="ECO:0007669"/>
    <property type="project" value="UniProtKB-KW"/>
</dbReference>
<dbReference type="RefSeq" id="WP_174448482.1">
    <property type="nucleotide sequence ID" value="NZ_AP018732.1"/>
</dbReference>
<keyword evidence="3" id="KW-0269">Exonuclease</keyword>
<name>A0A4P2VCD8_9ARCH</name>
<dbReference type="OrthoDB" id="11638at2157"/>